<name>A0ABS8WCS7_9GAMM</name>
<evidence type="ECO:0000313" key="5">
    <source>
        <dbReference type="Proteomes" id="UP001201273"/>
    </source>
</evidence>
<organism evidence="4 5">
    <name type="scientific">Motilimonas cestriensis</name>
    <dbReference type="NCBI Taxonomy" id="2742685"/>
    <lineage>
        <taxon>Bacteria</taxon>
        <taxon>Pseudomonadati</taxon>
        <taxon>Pseudomonadota</taxon>
        <taxon>Gammaproteobacteria</taxon>
        <taxon>Alteromonadales</taxon>
        <taxon>Alteromonadales genera incertae sedis</taxon>
        <taxon>Motilimonas</taxon>
    </lineage>
</organism>
<comment type="similarity">
    <text evidence="1">Belongs to the MlaA family.</text>
</comment>
<dbReference type="PANTHER" id="PTHR30035:SF3">
    <property type="entry name" value="INTERMEMBRANE PHOSPHOLIPID TRANSPORT SYSTEM LIPOPROTEIN MLAA"/>
    <property type="match status" value="1"/>
</dbReference>
<sequence>MILPVLNRITVLMVAVFLFYSASAAAFKPVDNSPIKDPFEGVNRAIWDFNYAIDQSIYVPATKTYLYLPEGSREAINNFILNFEEPSSAVNHLLMLDIEASMGSVMRFVVNSTFGIGGLIDVAGRSGLERNRAEFQSVLGMVGVNHGPYLMVPFYGPRTTRKLVGGIVDGLYFPFSEFTYFENLIHWGTDALYKRANLLDQDPLIEQSLDSYIFIRDSYIQYQHYQTPGSDSVAPIGPSLSDEELEEFMNE</sequence>
<keyword evidence="2 3" id="KW-0732">Signal</keyword>
<dbReference type="EMBL" id="JAIMJA010000011">
    <property type="protein sequence ID" value="MCE2595518.1"/>
    <property type="molecule type" value="Genomic_DNA"/>
</dbReference>
<evidence type="ECO:0000313" key="4">
    <source>
        <dbReference type="EMBL" id="MCE2595518.1"/>
    </source>
</evidence>
<reference evidence="4 5" key="1">
    <citation type="journal article" date="2022" name="Environ. Microbiol. Rep.">
        <title>Eco-phylogenetic analyses reveal divergent evolution of vitamin B12 metabolism in the marine bacterial family 'Psychromonadaceae'.</title>
        <authorList>
            <person name="Jin X."/>
            <person name="Yang Y."/>
            <person name="Cao H."/>
            <person name="Gao B."/>
            <person name="Zhao Z."/>
        </authorList>
    </citation>
    <scope>NUCLEOTIDE SEQUENCE [LARGE SCALE GENOMIC DNA]</scope>
    <source>
        <strain evidence="4 5">MKS20</strain>
    </source>
</reference>
<comment type="caution">
    <text evidence="4">The sequence shown here is derived from an EMBL/GenBank/DDBJ whole genome shotgun (WGS) entry which is preliminary data.</text>
</comment>
<keyword evidence="4" id="KW-0449">Lipoprotein</keyword>
<gene>
    <name evidence="4" type="ORF">K6Y31_11880</name>
</gene>
<protein>
    <submittedName>
        <fullName evidence="4">VacJ family lipoprotein</fullName>
    </submittedName>
</protein>
<dbReference type="Proteomes" id="UP001201273">
    <property type="component" value="Unassembled WGS sequence"/>
</dbReference>
<evidence type="ECO:0000256" key="2">
    <source>
        <dbReference type="ARBA" id="ARBA00022729"/>
    </source>
</evidence>
<feature type="signal peptide" evidence="3">
    <location>
        <begin position="1"/>
        <end position="24"/>
    </location>
</feature>
<dbReference type="PRINTS" id="PR01805">
    <property type="entry name" value="VACJLIPOPROT"/>
</dbReference>
<evidence type="ECO:0000256" key="3">
    <source>
        <dbReference type="SAM" id="SignalP"/>
    </source>
</evidence>
<keyword evidence="5" id="KW-1185">Reference proteome</keyword>
<accession>A0ABS8WCS7</accession>
<dbReference type="Pfam" id="PF04333">
    <property type="entry name" value="MlaA"/>
    <property type="match status" value="1"/>
</dbReference>
<proteinExistence type="inferred from homology"/>
<evidence type="ECO:0000256" key="1">
    <source>
        <dbReference type="ARBA" id="ARBA00010634"/>
    </source>
</evidence>
<dbReference type="PANTHER" id="PTHR30035">
    <property type="entry name" value="LIPOPROTEIN VACJ-RELATED"/>
    <property type="match status" value="1"/>
</dbReference>
<dbReference type="InterPro" id="IPR007428">
    <property type="entry name" value="MlaA"/>
</dbReference>
<feature type="chain" id="PRO_5045207524" evidence="3">
    <location>
        <begin position="25"/>
        <end position="251"/>
    </location>
</feature>
<dbReference type="RefSeq" id="WP_233052993.1">
    <property type="nucleotide sequence ID" value="NZ_JAIMJA010000011.1"/>
</dbReference>